<proteinExistence type="predicted"/>
<dbReference type="Proteomes" id="UP000821853">
    <property type="component" value="Unassembled WGS sequence"/>
</dbReference>
<keyword evidence="2" id="KW-1185">Reference proteome</keyword>
<protein>
    <submittedName>
        <fullName evidence="1">Uncharacterized protein</fullName>
    </submittedName>
</protein>
<dbReference type="EMBL" id="JABSTR010000008">
    <property type="protein sequence ID" value="KAH9377869.1"/>
    <property type="molecule type" value="Genomic_DNA"/>
</dbReference>
<organism evidence="1 2">
    <name type="scientific">Haemaphysalis longicornis</name>
    <name type="common">Bush tick</name>
    <dbReference type="NCBI Taxonomy" id="44386"/>
    <lineage>
        <taxon>Eukaryota</taxon>
        <taxon>Metazoa</taxon>
        <taxon>Ecdysozoa</taxon>
        <taxon>Arthropoda</taxon>
        <taxon>Chelicerata</taxon>
        <taxon>Arachnida</taxon>
        <taxon>Acari</taxon>
        <taxon>Parasitiformes</taxon>
        <taxon>Ixodida</taxon>
        <taxon>Ixodoidea</taxon>
        <taxon>Ixodidae</taxon>
        <taxon>Haemaphysalinae</taxon>
        <taxon>Haemaphysalis</taxon>
    </lineage>
</organism>
<evidence type="ECO:0000313" key="1">
    <source>
        <dbReference type="EMBL" id="KAH9377869.1"/>
    </source>
</evidence>
<name>A0A9J6GQX9_HAELO</name>
<gene>
    <name evidence="1" type="ORF">HPB48_015329</name>
</gene>
<sequence length="159" mass="16921">MVTGVPIYASTNLLLGLNSATMEIIETQKVSQLQRLKPTRVGGHVLTQLGYSTSEFAPREPKPIAPEIKASVTATPIPRNIHPVHHAGRCTAPAKAFRRIYGSNPDTLYTDAADYSAINAKVAAVANWIGEAVTSATVRTGNSMEAEVCALALAVSTRH</sequence>
<accession>A0A9J6GQX9</accession>
<dbReference type="AlphaFoldDB" id="A0A9J6GQX9"/>
<evidence type="ECO:0000313" key="2">
    <source>
        <dbReference type="Proteomes" id="UP000821853"/>
    </source>
</evidence>
<dbReference type="VEuPathDB" id="VectorBase:HLOH_040928"/>
<reference evidence="1 2" key="1">
    <citation type="journal article" date="2020" name="Cell">
        <title>Large-Scale Comparative Analyses of Tick Genomes Elucidate Their Genetic Diversity and Vector Capacities.</title>
        <authorList>
            <consortium name="Tick Genome and Microbiome Consortium (TIGMIC)"/>
            <person name="Jia N."/>
            <person name="Wang J."/>
            <person name="Shi W."/>
            <person name="Du L."/>
            <person name="Sun Y."/>
            <person name="Zhan W."/>
            <person name="Jiang J.F."/>
            <person name="Wang Q."/>
            <person name="Zhang B."/>
            <person name="Ji P."/>
            <person name="Bell-Sakyi L."/>
            <person name="Cui X.M."/>
            <person name="Yuan T.T."/>
            <person name="Jiang B.G."/>
            <person name="Yang W.F."/>
            <person name="Lam T.T."/>
            <person name="Chang Q.C."/>
            <person name="Ding S.J."/>
            <person name="Wang X.J."/>
            <person name="Zhu J.G."/>
            <person name="Ruan X.D."/>
            <person name="Zhao L."/>
            <person name="Wei J.T."/>
            <person name="Ye R.Z."/>
            <person name="Que T.C."/>
            <person name="Du C.H."/>
            <person name="Zhou Y.H."/>
            <person name="Cheng J.X."/>
            <person name="Dai P.F."/>
            <person name="Guo W.B."/>
            <person name="Han X.H."/>
            <person name="Huang E.J."/>
            <person name="Li L.F."/>
            <person name="Wei W."/>
            <person name="Gao Y.C."/>
            <person name="Liu J.Z."/>
            <person name="Shao H.Z."/>
            <person name="Wang X."/>
            <person name="Wang C.C."/>
            <person name="Yang T.C."/>
            <person name="Huo Q.B."/>
            <person name="Li W."/>
            <person name="Chen H.Y."/>
            <person name="Chen S.E."/>
            <person name="Zhou L.G."/>
            <person name="Ni X.B."/>
            <person name="Tian J.H."/>
            <person name="Sheng Y."/>
            <person name="Liu T."/>
            <person name="Pan Y.S."/>
            <person name="Xia L.Y."/>
            <person name="Li J."/>
            <person name="Zhao F."/>
            <person name="Cao W.C."/>
        </authorList>
    </citation>
    <scope>NUCLEOTIDE SEQUENCE [LARGE SCALE GENOMIC DNA]</scope>
    <source>
        <strain evidence="1">HaeL-2018</strain>
    </source>
</reference>
<comment type="caution">
    <text evidence="1">The sequence shown here is derived from an EMBL/GenBank/DDBJ whole genome shotgun (WGS) entry which is preliminary data.</text>
</comment>